<feature type="compositionally biased region" description="Polar residues" evidence="5">
    <location>
        <begin position="204"/>
        <end position="217"/>
    </location>
</feature>
<dbReference type="RefSeq" id="WP_354184094.1">
    <property type="nucleotide sequence ID" value="NZ_JBEPMJ010000021.1"/>
</dbReference>
<feature type="region of interest" description="Disordered" evidence="5">
    <location>
        <begin position="123"/>
        <end position="217"/>
    </location>
</feature>
<dbReference type="PRINTS" id="PR01217">
    <property type="entry name" value="PRICHEXTENSN"/>
</dbReference>
<feature type="compositionally biased region" description="Low complexity" evidence="5">
    <location>
        <begin position="184"/>
        <end position="193"/>
    </location>
</feature>
<gene>
    <name evidence="7" type="ORF">ABID24_002617</name>
</gene>
<comment type="caution">
    <text evidence="7">The sequence shown here is derived from an EMBL/GenBank/DDBJ whole genome shotgun (WGS) entry which is preliminary data.</text>
</comment>
<keyword evidence="1" id="KW-0134">Cell wall</keyword>
<feature type="compositionally biased region" description="Pro residues" evidence="5">
    <location>
        <begin position="131"/>
        <end position="155"/>
    </location>
</feature>
<evidence type="ECO:0000259" key="6">
    <source>
        <dbReference type="Pfam" id="PF00746"/>
    </source>
</evidence>
<protein>
    <submittedName>
        <fullName evidence="7">LPXTG-motif cell wall-anchored protein</fullName>
    </submittedName>
</protein>
<feature type="domain" description="Gram-positive cocci surface proteins LPxTG" evidence="6">
    <location>
        <begin position="208"/>
        <end position="241"/>
    </location>
</feature>
<feature type="non-terminal residue" evidence="7">
    <location>
        <position position="1"/>
    </location>
</feature>
<sequence>VDEEGNNILTSGIKLDENATYFNTSILTDVPYGWEIAVVGDIPVDFETNSANVVVRQKKYTKDVTVKYVTEEGEEVGTGTLVVDEKDTYINTSILTDVPEGYVIAIIGDLPIEDNTVVVTVRAEKEDPEEPTPTPDPEEPTPTPDPEEPTPTPNPEDPDQPIDPENPTPTPDQNKPTVAPEKPNNNNNQNNDQNKADTNKSEVKTNNPKTGDATNTVPLVAGLLGSGSMIGLIQMLRRKKK</sequence>
<reference evidence="7 8" key="1">
    <citation type="submission" date="2024-06" db="EMBL/GenBank/DDBJ databases">
        <title>Genomic Encyclopedia of Type Strains, Phase IV (KMG-IV): sequencing the most valuable type-strain genomes for metagenomic binning, comparative biology and taxonomic classification.</title>
        <authorList>
            <person name="Goeker M."/>
        </authorList>
    </citation>
    <scope>NUCLEOTIDE SEQUENCE [LARGE SCALE GENOMIC DNA]</scope>
    <source>
        <strain evidence="7 8">DSM 29492</strain>
    </source>
</reference>
<evidence type="ECO:0000256" key="5">
    <source>
        <dbReference type="SAM" id="MobiDB-lite"/>
    </source>
</evidence>
<feature type="compositionally biased region" description="Basic and acidic residues" evidence="5">
    <location>
        <begin position="194"/>
        <end position="203"/>
    </location>
</feature>
<keyword evidence="2" id="KW-0964">Secreted</keyword>
<evidence type="ECO:0000256" key="2">
    <source>
        <dbReference type="ARBA" id="ARBA00022525"/>
    </source>
</evidence>
<dbReference type="InterPro" id="IPR019931">
    <property type="entry name" value="LPXTG_anchor"/>
</dbReference>
<keyword evidence="3" id="KW-0732">Signal</keyword>
<evidence type="ECO:0000256" key="3">
    <source>
        <dbReference type="ARBA" id="ARBA00022729"/>
    </source>
</evidence>
<name>A0ABV2M4G0_9FIRM</name>
<accession>A0ABV2M4G0</accession>
<dbReference type="Proteomes" id="UP001549106">
    <property type="component" value="Unassembled WGS sequence"/>
</dbReference>
<evidence type="ECO:0000313" key="7">
    <source>
        <dbReference type="EMBL" id="MET3751358.1"/>
    </source>
</evidence>
<evidence type="ECO:0000256" key="4">
    <source>
        <dbReference type="ARBA" id="ARBA00023088"/>
    </source>
</evidence>
<keyword evidence="4" id="KW-0572">Peptidoglycan-anchor</keyword>
<proteinExistence type="predicted"/>
<dbReference type="NCBIfam" id="TIGR01167">
    <property type="entry name" value="LPXTG_anchor"/>
    <property type="match status" value="1"/>
</dbReference>
<evidence type="ECO:0000256" key="1">
    <source>
        <dbReference type="ARBA" id="ARBA00022512"/>
    </source>
</evidence>
<keyword evidence="8" id="KW-1185">Reference proteome</keyword>
<evidence type="ECO:0000313" key="8">
    <source>
        <dbReference type="Proteomes" id="UP001549106"/>
    </source>
</evidence>
<dbReference type="Pfam" id="PF00746">
    <property type="entry name" value="Gram_pos_anchor"/>
    <property type="match status" value="1"/>
</dbReference>
<organism evidence="7 8">
    <name type="scientific">Blautia caecimuris</name>
    <dbReference type="NCBI Taxonomy" id="1796615"/>
    <lineage>
        <taxon>Bacteria</taxon>
        <taxon>Bacillati</taxon>
        <taxon>Bacillota</taxon>
        <taxon>Clostridia</taxon>
        <taxon>Lachnospirales</taxon>
        <taxon>Lachnospiraceae</taxon>
        <taxon>Blautia</taxon>
    </lineage>
</organism>
<dbReference type="EMBL" id="JBEPMJ010000021">
    <property type="protein sequence ID" value="MET3751358.1"/>
    <property type="molecule type" value="Genomic_DNA"/>
</dbReference>